<dbReference type="Proteomes" id="UP000265618">
    <property type="component" value="Unassembled WGS sequence"/>
</dbReference>
<feature type="region of interest" description="Disordered" evidence="1">
    <location>
        <begin position="344"/>
        <end position="366"/>
    </location>
</feature>
<feature type="region of interest" description="Disordered" evidence="1">
    <location>
        <begin position="1"/>
        <end position="254"/>
    </location>
</feature>
<reference evidence="2 3" key="1">
    <citation type="journal article" date="2018" name="PLoS ONE">
        <title>The draft genome of Kipferlia bialata reveals reductive genome evolution in fornicate parasites.</title>
        <authorList>
            <person name="Tanifuji G."/>
            <person name="Takabayashi S."/>
            <person name="Kume K."/>
            <person name="Takagi M."/>
            <person name="Nakayama T."/>
            <person name="Kamikawa R."/>
            <person name="Inagaki Y."/>
            <person name="Hashimoto T."/>
        </authorList>
    </citation>
    <scope>NUCLEOTIDE SEQUENCE [LARGE SCALE GENOMIC DNA]</scope>
    <source>
        <strain evidence="2">NY0173</strain>
    </source>
</reference>
<dbReference type="AlphaFoldDB" id="A0A9K3CPT6"/>
<organism evidence="2 3">
    <name type="scientific">Kipferlia bialata</name>
    <dbReference type="NCBI Taxonomy" id="797122"/>
    <lineage>
        <taxon>Eukaryota</taxon>
        <taxon>Metamonada</taxon>
        <taxon>Carpediemonas-like organisms</taxon>
        <taxon>Kipferlia</taxon>
    </lineage>
</organism>
<keyword evidence="3" id="KW-1185">Reference proteome</keyword>
<name>A0A9K3CPT6_9EUKA</name>
<dbReference type="EMBL" id="BDIP01000106">
    <property type="protein sequence ID" value="GIQ80110.1"/>
    <property type="molecule type" value="Genomic_DNA"/>
</dbReference>
<evidence type="ECO:0000313" key="3">
    <source>
        <dbReference type="Proteomes" id="UP000265618"/>
    </source>
</evidence>
<protein>
    <submittedName>
        <fullName evidence="2">Uncharacterized protein</fullName>
    </submittedName>
</protein>
<feature type="compositionally biased region" description="Basic residues" evidence="1">
    <location>
        <begin position="127"/>
        <end position="137"/>
    </location>
</feature>
<feature type="compositionally biased region" description="Pro residues" evidence="1">
    <location>
        <begin position="93"/>
        <end position="114"/>
    </location>
</feature>
<comment type="caution">
    <text evidence="2">The sequence shown here is derived from an EMBL/GenBank/DDBJ whole genome shotgun (WGS) entry which is preliminary data.</text>
</comment>
<feature type="compositionally biased region" description="Pro residues" evidence="1">
    <location>
        <begin position="174"/>
        <end position="244"/>
    </location>
</feature>
<proteinExistence type="predicted"/>
<feature type="compositionally biased region" description="Basic and acidic residues" evidence="1">
    <location>
        <begin position="46"/>
        <end position="66"/>
    </location>
</feature>
<gene>
    <name evidence="2" type="ORF">KIPB_000856</name>
</gene>
<sequence length="380" mass="39542">MSLPSSFLDDIRKFKSGALKPTVTDDKSAPILPGASSAPKAKSRPSSREREGERERESGGMEREASASRVADIAAMLGGRIPMNNPMGDTKPAPKPAPAAPKPVSKPTPKPVSKPKPNVVKLVQPKPKPRAKPRKTVKPATLPAPAFTPKTHAPKGGAIPPPPPLPTAAVPVAKPVPTPKPKPSPKPTPKPKPSAKPTPATKPKPAAKPKPTPKPATKPKPTPKPKPQATPRPMPMGGAPPPVPSKGSATPHPSAVAKTRLMRWAFFTEMPPVPHFTGYRAHEPEFVPEASGTQMSGAAILCEAQPVPLPPSVPESVSVGEVTATLDVVNKALERLALARQSLEGSLSELSGDPNGLGPNKRGRAAVDHALKVIGNPLGD</sequence>
<evidence type="ECO:0000256" key="1">
    <source>
        <dbReference type="SAM" id="MobiDB-lite"/>
    </source>
</evidence>
<accession>A0A9K3CPT6</accession>
<evidence type="ECO:0000313" key="2">
    <source>
        <dbReference type="EMBL" id="GIQ80110.1"/>
    </source>
</evidence>